<evidence type="ECO:0000259" key="5">
    <source>
        <dbReference type="Pfam" id="PF01526"/>
    </source>
</evidence>
<keyword evidence="4" id="KW-0233">DNA recombination</keyword>
<dbReference type="HOGENOM" id="CLU_009098_0_0_7"/>
<keyword evidence="2" id="KW-0815">Transposition</keyword>
<feature type="domain" description="Tn3 transposase DDE" evidence="5">
    <location>
        <begin position="600"/>
        <end position="991"/>
    </location>
</feature>
<protein>
    <submittedName>
        <fullName evidence="7">Transposase</fullName>
    </submittedName>
</protein>
<organism evidence="7 8">
    <name type="scientific">Entotheonella factor</name>
    <dbReference type="NCBI Taxonomy" id="1429438"/>
    <lineage>
        <taxon>Bacteria</taxon>
        <taxon>Pseudomonadati</taxon>
        <taxon>Nitrospinota/Tectimicrobiota group</taxon>
        <taxon>Candidatus Tectimicrobiota</taxon>
        <taxon>Candidatus Entotheonellia</taxon>
        <taxon>Candidatus Entotheonellales</taxon>
        <taxon>Candidatus Entotheonellaceae</taxon>
        <taxon>Candidatus Entotheonella</taxon>
    </lineage>
</organism>
<comment type="similarity">
    <text evidence="1">Belongs to the transposase 7 family.</text>
</comment>
<keyword evidence="8" id="KW-1185">Reference proteome</keyword>
<evidence type="ECO:0000259" key="6">
    <source>
        <dbReference type="Pfam" id="PF13700"/>
    </source>
</evidence>
<dbReference type="GO" id="GO:0003677">
    <property type="term" value="F:DNA binding"/>
    <property type="evidence" value="ECO:0007669"/>
    <property type="project" value="UniProtKB-KW"/>
</dbReference>
<dbReference type="Proteomes" id="UP000019141">
    <property type="component" value="Unassembled WGS sequence"/>
</dbReference>
<evidence type="ECO:0000313" key="8">
    <source>
        <dbReference type="Proteomes" id="UP000019141"/>
    </source>
</evidence>
<proteinExistence type="inferred from homology"/>
<dbReference type="Pfam" id="PF13700">
    <property type="entry name" value="DUF4158"/>
    <property type="match status" value="1"/>
</dbReference>
<reference evidence="7 8" key="1">
    <citation type="journal article" date="2014" name="Nature">
        <title>An environmental bacterial taxon with a large and distinct metabolic repertoire.</title>
        <authorList>
            <person name="Wilson M.C."/>
            <person name="Mori T."/>
            <person name="Ruckert C."/>
            <person name="Uria A.R."/>
            <person name="Helf M.J."/>
            <person name="Takada K."/>
            <person name="Gernert C."/>
            <person name="Steffens U.A."/>
            <person name="Heycke N."/>
            <person name="Schmitt S."/>
            <person name="Rinke C."/>
            <person name="Helfrich E.J."/>
            <person name="Brachmann A.O."/>
            <person name="Gurgui C."/>
            <person name="Wakimoto T."/>
            <person name="Kracht M."/>
            <person name="Crusemann M."/>
            <person name="Hentschel U."/>
            <person name="Abe I."/>
            <person name="Matsunaga S."/>
            <person name="Kalinowski J."/>
            <person name="Takeyama H."/>
            <person name="Piel J."/>
        </authorList>
    </citation>
    <scope>NUCLEOTIDE SEQUENCE [LARGE SCALE GENOMIC DNA]</scope>
    <source>
        <strain evidence="8">TSY1</strain>
    </source>
</reference>
<dbReference type="NCBIfam" id="NF033527">
    <property type="entry name" value="transpos_Tn3"/>
    <property type="match status" value="1"/>
</dbReference>
<dbReference type="InterPro" id="IPR002513">
    <property type="entry name" value="Tn3_Tnp_DDE_dom"/>
</dbReference>
<evidence type="ECO:0000256" key="3">
    <source>
        <dbReference type="ARBA" id="ARBA00023125"/>
    </source>
</evidence>
<dbReference type="GO" id="GO:0006313">
    <property type="term" value="P:DNA transposition"/>
    <property type="evidence" value="ECO:0007669"/>
    <property type="project" value="InterPro"/>
</dbReference>
<evidence type="ECO:0000313" key="7">
    <source>
        <dbReference type="EMBL" id="ETX00991.1"/>
    </source>
</evidence>
<comment type="caution">
    <text evidence="7">The sequence shown here is derived from an EMBL/GenBank/DDBJ whole genome shotgun (WGS) entry which is preliminary data.</text>
</comment>
<dbReference type="AlphaFoldDB" id="W4LTE9"/>
<accession>W4LTE9</accession>
<keyword evidence="3" id="KW-0238">DNA-binding</keyword>
<dbReference type="GO" id="GO:0004803">
    <property type="term" value="F:transposase activity"/>
    <property type="evidence" value="ECO:0007669"/>
    <property type="project" value="InterPro"/>
</dbReference>
<evidence type="ECO:0000256" key="4">
    <source>
        <dbReference type="ARBA" id="ARBA00023172"/>
    </source>
</evidence>
<name>W4LTE9_ENTF1</name>
<sequence length="1020" mass="118582">MDTTGGRLKILGDDEIEALYGLPHFNDDERHEYFALSPTEKAALEQLHSIKSRIYFILQLGYFKSHHLFFVFDLPEVEEDARYVQGAYFPEFHLDDLDITKVTRLRQQSLVLDLFRYRTCDARQRQALAQKAQHAARISAKPVFVFRELMHYLKDQRIVAPGYSSMQDIVSRALTHEQERLANVISNRLDQSHREALDRLLEDSPGLYEITQLRREPKDFSASEIKREIRRGEQIRDLYHLGKSLLPDLGISQESVKYYASLVGYYSVYKLKRFEESTAHLYLLCFVYHRYQRLHDNLMSTLIHHVRRYREAAKTVAKDRVYELRSEGNEDLDRVGQLLRLFTDDGIPQLTPFHAVRTQAFRILERDKIDFVADHITTKVKFDETAFQWEHVDELAPQFKRHLRPILLTVDWAASAGHTALMEAVEFLKDAFHKGRSLSQYPPAAFPLQFMPDTAKRYLYSQDAIGHRHLLPDRYEFLGYRLLRNGLEAGDVFCRDSVRFRSFEDDLIDDDRWKDKDHLIANLGLPLLKQPIQEHLAELETQLEERLSQVNQRIASGDNAHFEMKKRGSQTRWTLHYPRSTELINHPYFDSLRQVDISSVLHFVNRHCHFMDAFDHVLGRYVKQEVDDLTLAACLIAWGTNMGLGRMGEVSDIGYQALSTTSDNFIRLETLKTANDRVSNAIAELPIFGHYDLGEAIHSSSDGQKFETRIHTINARHSPKYFGLKKGIVSYTLVANHVPINAEIIGANDHESHYVFDILFNNSTDIQPEIHSTDTHGTNEVNFAILNMFGYQFAPRYRDIYDKVGEALYGFNHPSQYDENWVLKPVRKLTPKLIIEEWENIQRIMVSLALKTTTQSTIVRKLSAFARKNKTRRALWEYDNIIRSLYLLDYIDSPPLRRNVQRALNRGESYHQLRRAVSHANFGKLCFKTEHEQQIWGECARLITNCIIYYNVMLLSNLLTYKEAAGDVQGTALIKQISPVAWQHINLYGRYEFRNGPEAIDINELVRELAQLPVQQVMAS</sequence>
<dbReference type="EMBL" id="AZHW01000280">
    <property type="protein sequence ID" value="ETX00991.1"/>
    <property type="molecule type" value="Genomic_DNA"/>
</dbReference>
<dbReference type="InterPro" id="IPR025296">
    <property type="entry name" value="DUF4158"/>
</dbReference>
<evidence type="ECO:0000256" key="1">
    <source>
        <dbReference type="ARBA" id="ARBA00009402"/>
    </source>
</evidence>
<dbReference type="PATRIC" id="fig|1429438.4.peg.1914"/>
<gene>
    <name evidence="7" type="ORF">ETSY1_09200</name>
</gene>
<dbReference type="InterPro" id="IPR047653">
    <property type="entry name" value="Tn3-like_transpos"/>
</dbReference>
<dbReference type="Pfam" id="PF01526">
    <property type="entry name" value="DDE_Tnp_Tn3"/>
    <property type="match status" value="1"/>
</dbReference>
<evidence type="ECO:0000256" key="2">
    <source>
        <dbReference type="ARBA" id="ARBA00022578"/>
    </source>
</evidence>
<feature type="domain" description="DUF4158" evidence="6">
    <location>
        <begin position="10"/>
        <end position="173"/>
    </location>
</feature>